<name>A0A3M0MB15_9RHOB</name>
<evidence type="ECO:0000313" key="1">
    <source>
        <dbReference type="EMBL" id="RMC34403.1"/>
    </source>
</evidence>
<keyword evidence="2" id="KW-1185">Reference proteome</keyword>
<comment type="caution">
    <text evidence="1">The sequence shown here is derived from an EMBL/GenBank/DDBJ whole genome shotgun (WGS) entry which is preliminary data.</text>
</comment>
<dbReference type="RefSeq" id="WP_122113114.1">
    <property type="nucleotide sequence ID" value="NZ_QOKZ01000005.1"/>
</dbReference>
<reference evidence="1 2" key="1">
    <citation type="submission" date="2018-07" db="EMBL/GenBank/DDBJ databases">
        <authorList>
            <person name="Zhang Y."/>
            <person name="Wang L."/>
            <person name="Ma S."/>
        </authorList>
    </citation>
    <scope>NUCLEOTIDE SEQUENCE [LARGE SCALE GENOMIC DNA]</scope>
    <source>
        <strain evidence="1 2">4-2</strain>
    </source>
</reference>
<dbReference type="EMBL" id="QOKZ01000005">
    <property type="protein sequence ID" value="RMC34403.1"/>
    <property type="molecule type" value="Genomic_DNA"/>
</dbReference>
<organism evidence="1 2">
    <name type="scientific">Paracoccus alkanivorans</name>
    <dbReference type="NCBI Taxonomy" id="2116655"/>
    <lineage>
        <taxon>Bacteria</taxon>
        <taxon>Pseudomonadati</taxon>
        <taxon>Pseudomonadota</taxon>
        <taxon>Alphaproteobacteria</taxon>
        <taxon>Rhodobacterales</taxon>
        <taxon>Paracoccaceae</taxon>
        <taxon>Paracoccus</taxon>
    </lineage>
</organism>
<dbReference type="Proteomes" id="UP000273516">
    <property type="component" value="Unassembled WGS sequence"/>
</dbReference>
<sequence>MTGTPRTSANMIATAQLPFRKVTCDPYNLEFEARLLDKRQRRFTGKFCLAPRLDLNGYRFRAVIDWIEFEVKFDRGTQYQHVQPVIEQI</sequence>
<dbReference type="OrthoDB" id="8338333at2"/>
<accession>A0A3M0MB15</accession>
<evidence type="ECO:0000313" key="2">
    <source>
        <dbReference type="Proteomes" id="UP000273516"/>
    </source>
</evidence>
<proteinExistence type="predicted"/>
<dbReference type="AlphaFoldDB" id="A0A3M0MB15"/>
<gene>
    <name evidence="1" type="ORF">C9E81_14770</name>
</gene>
<protein>
    <submittedName>
        <fullName evidence="1">Uncharacterized protein</fullName>
    </submittedName>
</protein>